<proteinExistence type="predicted"/>
<dbReference type="Pfam" id="PF06620">
    <property type="entry name" value="DUF1150"/>
    <property type="match status" value="1"/>
</dbReference>
<keyword evidence="2" id="KW-1185">Reference proteome</keyword>
<protein>
    <recommendedName>
        <fullName evidence="3">NADH oxidase</fullName>
    </recommendedName>
</protein>
<gene>
    <name evidence="1" type="ORF">VE25_12455</name>
</gene>
<evidence type="ECO:0000313" key="2">
    <source>
        <dbReference type="Proteomes" id="UP000033632"/>
    </source>
</evidence>
<evidence type="ECO:0000313" key="1">
    <source>
        <dbReference type="EMBL" id="KKB11508.1"/>
    </source>
</evidence>
<dbReference type="AlphaFoldDB" id="A0A0F5FRP0"/>
<dbReference type="Proteomes" id="UP000033632">
    <property type="component" value="Unassembled WGS sequence"/>
</dbReference>
<name>A0A0F5FRP0_9HYPH</name>
<dbReference type="RefSeq" id="WP_046108957.1">
    <property type="nucleotide sequence ID" value="NZ_JZEX01000115.1"/>
</dbReference>
<organism evidence="1 2">
    <name type="scientific">Devosia geojensis</name>
    <dbReference type="NCBI Taxonomy" id="443610"/>
    <lineage>
        <taxon>Bacteria</taxon>
        <taxon>Pseudomonadati</taxon>
        <taxon>Pseudomonadota</taxon>
        <taxon>Alphaproteobacteria</taxon>
        <taxon>Hyphomicrobiales</taxon>
        <taxon>Devosiaceae</taxon>
        <taxon>Devosia</taxon>
    </lineage>
</organism>
<sequence>MIEKRNFEAETAGGSINPLKSLTAAQFAALGGNAVAFVRPISGLDLSAMIRGTDFDEETTYQLVMSADGTPLMVADTPDAVTEWLIDKDLGVVTLH</sequence>
<dbReference type="OrthoDB" id="7865555at2"/>
<accession>A0A0F5FRP0</accession>
<evidence type="ECO:0008006" key="3">
    <source>
        <dbReference type="Google" id="ProtNLM"/>
    </source>
</evidence>
<dbReference type="EMBL" id="JZEX01000115">
    <property type="protein sequence ID" value="KKB11508.1"/>
    <property type="molecule type" value="Genomic_DNA"/>
</dbReference>
<reference evidence="1 2" key="1">
    <citation type="submission" date="2015-03" db="EMBL/GenBank/DDBJ databases">
        <authorList>
            <person name="Hassan Y.I."/>
            <person name="Lepp D."/>
            <person name="Li X.-Z."/>
            <person name="Zhou T."/>
        </authorList>
    </citation>
    <scope>NUCLEOTIDE SEQUENCE [LARGE SCALE GENOMIC DNA]</scope>
    <source>
        <strain evidence="1 2">BD-c194</strain>
    </source>
</reference>
<comment type="caution">
    <text evidence="1">The sequence shown here is derived from an EMBL/GenBank/DDBJ whole genome shotgun (WGS) entry which is preliminary data.</text>
</comment>
<dbReference type="PATRIC" id="fig|443610.3.peg.731"/>
<dbReference type="InterPro" id="IPR009531">
    <property type="entry name" value="DUF1150"/>
</dbReference>